<keyword evidence="1" id="KW-0812">Transmembrane</keyword>
<dbReference type="RefSeq" id="WP_377824515.1">
    <property type="nucleotide sequence ID" value="NZ_JBHSWJ010000002.1"/>
</dbReference>
<keyword evidence="1" id="KW-0472">Membrane</keyword>
<name>A0ABW2AY22_9MICO</name>
<keyword evidence="1" id="KW-1133">Transmembrane helix</keyword>
<protein>
    <submittedName>
        <fullName evidence="2">DUF6518 family protein</fullName>
    </submittedName>
</protein>
<sequence length="196" mass="21102">MSDRVKQPRLWLIAALSALVFGFAMALVKGTDGGLRGEIGNLSAPWLLVAFLPGTRVRGLLRGATIGLCSTMIALAGFYVGVALQTPSSTLHEILRMNDFYFAAGLLSGPVLGTLGAAVGSYRRSLIGPVAALLMIGEWLVVWVLVNDFDGRTPWGFYWGPGADRFDWTPYTVQAALAALLLAVVVLRRPRRITRG</sequence>
<feature type="transmembrane region" description="Helical" evidence="1">
    <location>
        <begin position="168"/>
        <end position="187"/>
    </location>
</feature>
<proteinExistence type="predicted"/>
<accession>A0ABW2AY22</accession>
<evidence type="ECO:0000256" key="1">
    <source>
        <dbReference type="SAM" id="Phobius"/>
    </source>
</evidence>
<feature type="transmembrane region" description="Helical" evidence="1">
    <location>
        <begin position="100"/>
        <end position="119"/>
    </location>
</feature>
<evidence type="ECO:0000313" key="2">
    <source>
        <dbReference type="EMBL" id="MFC6715416.1"/>
    </source>
</evidence>
<gene>
    <name evidence="2" type="ORF">ACFQBT_16990</name>
</gene>
<dbReference type="EMBL" id="JBHSWJ010000002">
    <property type="protein sequence ID" value="MFC6715416.1"/>
    <property type="molecule type" value="Genomic_DNA"/>
</dbReference>
<organism evidence="2 3">
    <name type="scientific">Branchiibius cervicis</name>
    <dbReference type="NCBI Taxonomy" id="908252"/>
    <lineage>
        <taxon>Bacteria</taxon>
        <taxon>Bacillati</taxon>
        <taxon>Actinomycetota</taxon>
        <taxon>Actinomycetes</taxon>
        <taxon>Micrococcales</taxon>
        <taxon>Dermacoccaceae</taxon>
        <taxon>Branchiibius</taxon>
    </lineage>
</organism>
<comment type="caution">
    <text evidence="2">The sequence shown here is derived from an EMBL/GenBank/DDBJ whole genome shotgun (WGS) entry which is preliminary data.</text>
</comment>
<dbReference type="Proteomes" id="UP001596356">
    <property type="component" value="Unassembled WGS sequence"/>
</dbReference>
<keyword evidence="3" id="KW-1185">Reference proteome</keyword>
<feature type="transmembrane region" description="Helical" evidence="1">
    <location>
        <begin position="60"/>
        <end position="80"/>
    </location>
</feature>
<evidence type="ECO:0000313" key="3">
    <source>
        <dbReference type="Proteomes" id="UP001596356"/>
    </source>
</evidence>
<feature type="transmembrane region" description="Helical" evidence="1">
    <location>
        <begin position="126"/>
        <end position="146"/>
    </location>
</feature>
<reference evidence="3" key="1">
    <citation type="journal article" date="2019" name="Int. J. Syst. Evol. Microbiol.">
        <title>The Global Catalogue of Microorganisms (GCM) 10K type strain sequencing project: providing services to taxonomists for standard genome sequencing and annotation.</title>
        <authorList>
            <consortium name="The Broad Institute Genomics Platform"/>
            <consortium name="The Broad Institute Genome Sequencing Center for Infectious Disease"/>
            <person name="Wu L."/>
            <person name="Ma J."/>
        </authorList>
    </citation>
    <scope>NUCLEOTIDE SEQUENCE [LARGE SCALE GENOMIC DNA]</scope>
    <source>
        <strain evidence="3">NBRC 106593</strain>
    </source>
</reference>